<organism evidence="2 3">
    <name type="scientific">Sphagnum jensenii</name>
    <dbReference type="NCBI Taxonomy" id="128206"/>
    <lineage>
        <taxon>Eukaryota</taxon>
        <taxon>Viridiplantae</taxon>
        <taxon>Streptophyta</taxon>
        <taxon>Embryophyta</taxon>
        <taxon>Bryophyta</taxon>
        <taxon>Sphagnophytina</taxon>
        <taxon>Sphagnopsida</taxon>
        <taxon>Sphagnales</taxon>
        <taxon>Sphagnaceae</taxon>
        <taxon>Sphagnum</taxon>
    </lineage>
</organism>
<feature type="compositionally biased region" description="Polar residues" evidence="1">
    <location>
        <begin position="57"/>
        <end position="67"/>
    </location>
</feature>
<reference evidence="2" key="1">
    <citation type="submission" date="2024-02" db="EMBL/GenBank/DDBJ databases">
        <authorList>
            <consortium name="ELIXIR-Norway"/>
            <consortium name="Elixir Norway"/>
        </authorList>
    </citation>
    <scope>NUCLEOTIDE SEQUENCE</scope>
</reference>
<feature type="region of interest" description="Disordered" evidence="1">
    <location>
        <begin position="1"/>
        <end position="76"/>
    </location>
</feature>
<keyword evidence="3" id="KW-1185">Reference proteome</keyword>
<accession>A0ABP0WYS9</accession>
<evidence type="ECO:0000313" key="3">
    <source>
        <dbReference type="Proteomes" id="UP001497444"/>
    </source>
</evidence>
<protein>
    <submittedName>
        <fullName evidence="2">Uncharacterized protein</fullName>
    </submittedName>
</protein>
<dbReference type="Proteomes" id="UP001497444">
    <property type="component" value="Chromosome 4"/>
</dbReference>
<sequence>MREAEAAAPPPKRLRLSIKRHQSSLPPPIPKDPVDIPATSAIDHLSGGSSRRKFLAASSQHGPSPSTARGEPVDNAGDVCRTIDKFVAASPLSSDGFAAGSLATEEICLLRRCSSSASDFGPSEVVAVEAEGKKEKDKDFLVQCSQRFPSESEAAEVPAHDAILALEEEEEEARENFNLVLE</sequence>
<feature type="compositionally biased region" description="Basic residues" evidence="1">
    <location>
        <begin position="12"/>
        <end position="22"/>
    </location>
</feature>
<evidence type="ECO:0000313" key="2">
    <source>
        <dbReference type="EMBL" id="CAK9271998.1"/>
    </source>
</evidence>
<proteinExistence type="predicted"/>
<evidence type="ECO:0000256" key="1">
    <source>
        <dbReference type="SAM" id="MobiDB-lite"/>
    </source>
</evidence>
<gene>
    <name evidence="2" type="ORF">CSSPJE1EN1_LOCUS17476</name>
</gene>
<name>A0ABP0WYS9_9BRYO</name>
<dbReference type="EMBL" id="OZ020099">
    <property type="protein sequence ID" value="CAK9271998.1"/>
    <property type="molecule type" value="Genomic_DNA"/>
</dbReference>